<evidence type="ECO:0000256" key="5">
    <source>
        <dbReference type="ARBA" id="ARBA00022989"/>
    </source>
</evidence>
<accession>A0A7D4BLY6</accession>
<keyword evidence="6 7" id="KW-0472">Membrane</keyword>
<evidence type="ECO:0000256" key="2">
    <source>
        <dbReference type="ARBA" id="ARBA00009298"/>
    </source>
</evidence>
<evidence type="ECO:0000256" key="3">
    <source>
        <dbReference type="ARBA" id="ARBA00022475"/>
    </source>
</evidence>
<gene>
    <name evidence="9" type="ORF">GXN76_15040</name>
</gene>
<dbReference type="PROSITE" id="PS51671">
    <property type="entry name" value="ACT"/>
    <property type="match status" value="1"/>
</dbReference>
<evidence type="ECO:0000313" key="10">
    <source>
        <dbReference type="Proteomes" id="UP000503088"/>
    </source>
</evidence>
<protein>
    <submittedName>
        <fullName evidence="9">MgtC/SapB family protein</fullName>
    </submittedName>
</protein>
<keyword evidence="3" id="KW-1003">Cell membrane</keyword>
<dbReference type="PANTHER" id="PTHR33778">
    <property type="entry name" value="PROTEIN MGTC"/>
    <property type="match status" value="1"/>
</dbReference>
<evidence type="ECO:0000256" key="1">
    <source>
        <dbReference type="ARBA" id="ARBA00004651"/>
    </source>
</evidence>
<feature type="domain" description="ACT" evidence="8">
    <location>
        <begin position="157"/>
        <end position="231"/>
    </location>
</feature>
<dbReference type="PRINTS" id="PR01837">
    <property type="entry name" value="MGTCSAPBPROT"/>
</dbReference>
<reference evidence="9 10" key="1">
    <citation type="submission" date="2020-01" db="EMBL/GenBank/DDBJ databases">
        <authorList>
            <person name="Gulvik C.A."/>
            <person name="Batra D.G."/>
        </authorList>
    </citation>
    <scope>NUCLEOTIDE SEQUENCE [LARGE SCALE GENOMIC DNA]</scope>
    <source>
        <strain evidence="9 10">W9323</strain>
    </source>
</reference>
<dbReference type="InterPro" id="IPR002912">
    <property type="entry name" value="ACT_dom"/>
</dbReference>
<dbReference type="GO" id="GO:0005886">
    <property type="term" value="C:plasma membrane"/>
    <property type="evidence" value="ECO:0007669"/>
    <property type="project" value="UniProtKB-SubCell"/>
</dbReference>
<sequence length="231" mass="25313">MEGDNIWVLSYTDLTIRLLIAALLGGLIGWERERNNHPAGLRTHMLVCIGATLIMLLSIYGFPQFMNQDQVRFDPGRIAAQVVSGIGFLGAGTILRQGFTVSGLTTAASLWVVAAIGLSAGAGFYYPAVLTTALALVSLELLNRLEGWLFRKKRVKVFRVHVVDQPGKLGELATRFGMIGASVRKVQMDEGDEEDQIVEISFTVKIPQTVPVEKVMDRIQDVEGVKEVNVD</sequence>
<dbReference type="Pfam" id="PF13291">
    <property type="entry name" value="ACT_4"/>
    <property type="match status" value="1"/>
</dbReference>
<evidence type="ECO:0000256" key="7">
    <source>
        <dbReference type="SAM" id="Phobius"/>
    </source>
</evidence>
<dbReference type="Pfam" id="PF02308">
    <property type="entry name" value="MgtC"/>
    <property type="match status" value="1"/>
</dbReference>
<dbReference type="RefSeq" id="WP_173224454.1">
    <property type="nucleotide sequence ID" value="NZ_CP048104.1"/>
</dbReference>
<dbReference type="Proteomes" id="UP000503088">
    <property type="component" value="Chromosome"/>
</dbReference>
<organism evidence="9 10">
    <name type="scientific">Kroppenstedtia pulmonis</name>
    <dbReference type="NCBI Taxonomy" id="1380685"/>
    <lineage>
        <taxon>Bacteria</taxon>
        <taxon>Bacillati</taxon>
        <taxon>Bacillota</taxon>
        <taxon>Bacilli</taxon>
        <taxon>Bacillales</taxon>
        <taxon>Thermoactinomycetaceae</taxon>
        <taxon>Kroppenstedtia</taxon>
    </lineage>
</organism>
<feature type="transmembrane region" description="Helical" evidence="7">
    <location>
        <begin position="41"/>
        <end position="63"/>
    </location>
</feature>
<dbReference type="SUPFAM" id="SSF55021">
    <property type="entry name" value="ACT-like"/>
    <property type="match status" value="1"/>
</dbReference>
<dbReference type="InterPro" id="IPR003416">
    <property type="entry name" value="MgtC/SapB/SrpB/YhiD_fam"/>
</dbReference>
<feature type="transmembrane region" description="Helical" evidence="7">
    <location>
        <begin position="6"/>
        <end position="29"/>
    </location>
</feature>
<dbReference type="Gene3D" id="3.30.70.260">
    <property type="match status" value="1"/>
</dbReference>
<dbReference type="PANTHER" id="PTHR33778:SF1">
    <property type="entry name" value="MAGNESIUM TRANSPORTER YHID-RELATED"/>
    <property type="match status" value="1"/>
</dbReference>
<keyword evidence="10" id="KW-1185">Reference proteome</keyword>
<name>A0A7D4BLY6_9BACL</name>
<evidence type="ECO:0000259" key="8">
    <source>
        <dbReference type="PROSITE" id="PS51671"/>
    </source>
</evidence>
<dbReference type="AlphaFoldDB" id="A0A7D4BLY6"/>
<dbReference type="InterPro" id="IPR045865">
    <property type="entry name" value="ACT-like_dom_sf"/>
</dbReference>
<dbReference type="KEGG" id="kpul:GXN76_15040"/>
<keyword evidence="4 7" id="KW-0812">Transmembrane</keyword>
<keyword evidence="5 7" id="KW-1133">Transmembrane helix</keyword>
<comment type="subcellular location">
    <subcellularLocation>
        <location evidence="1">Cell membrane</location>
        <topology evidence="1">Multi-pass membrane protein</topology>
    </subcellularLocation>
</comment>
<dbReference type="InterPro" id="IPR049177">
    <property type="entry name" value="MgtC_SapB_SrpB_YhiD_N"/>
</dbReference>
<feature type="transmembrane region" description="Helical" evidence="7">
    <location>
        <begin position="75"/>
        <end position="92"/>
    </location>
</feature>
<evidence type="ECO:0000256" key="4">
    <source>
        <dbReference type="ARBA" id="ARBA00022692"/>
    </source>
</evidence>
<feature type="transmembrane region" description="Helical" evidence="7">
    <location>
        <begin position="99"/>
        <end position="118"/>
    </location>
</feature>
<comment type="similarity">
    <text evidence="2">Belongs to the MgtC/SapB family.</text>
</comment>
<dbReference type="EMBL" id="CP048104">
    <property type="protein sequence ID" value="QKG85630.1"/>
    <property type="molecule type" value="Genomic_DNA"/>
</dbReference>
<evidence type="ECO:0000256" key="6">
    <source>
        <dbReference type="ARBA" id="ARBA00023136"/>
    </source>
</evidence>
<proteinExistence type="inferred from homology"/>
<evidence type="ECO:0000313" key="9">
    <source>
        <dbReference type="EMBL" id="QKG85630.1"/>
    </source>
</evidence>